<dbReference type="AlphaFoldDB" id="A0A8B4S764"/>
<protein>
    <submittedName>
        <fullName evidence="1">Phage gp6-like head-tail connector protein</fullName>
    </submittedName>
</protein>
<dbReference type="Pfam" id="PF05135">
    <property type="entry name" value="Phage_connect_1"/>
    <property type="match status" value="1"/>
</dbReference>
<dbReference type="Proteomes" id="UP000255070">
    <property type="component" value="Unassembled WGS sequence"/>
</dbReference>
<gene>
    <name evidence="1" type="ORF">NCTC10698_03944</name>
</gene>
<comment type="caution">
    <text evidence="1">The sequence shown here is derived from an EMBL/GenBank/DDBJ whole genome shotgun (WGS) entry which is preliminary data.</text>
</comment>
<evidence type="ECO:0000313" key="2">
    <source>
        <dbReference type="Proteomes" id="UP000255070"/>
    </source>
</evidence>
<accession>A0A8B4S764</accession>
<evidence type="ECO:0000313" key="1">
    <source>
        <dbReference type="EMBL" id="SUY79014.1"/>
    </source>
</evidence>
<dbReference type="Gene3D" id="1.10.3230.30">
    <property type="entry name" value="Phage gp6-like head-tail connector protein"/>
    <property type="match status" value="1"/>
</dbReference>
<name>A0A8B4S764_COMTE</name>
<organism evidence="1 2">
    <name type="scientific">Comamonas testosteroni</name>
    <name type="common">Pseudomonas testosteroni</name>
    <dbReference type="NCBI Taxonomy" id="285"/>
    <lineage>
        <taxon>Bacteria</taxon>
        <taxon>Pseudomonadati</taxon>
        <taxon>Pseudomonadota</taxon>
        <taxon>Betaproteobacteria</taxon>
        <taxon>Burkholderiales</taxon>
        <taxon>Comamonadaceae</taxon>
        <taxon>Comamonas</taxon>
    </lineage>
</organism>
<keyword evidence="2" id="KW-1185">Reference proteome</keyword>
<dbReference type="GeneID" id="63997951"/>
<sequence length="119" mass="12911">MAIELVTLAQAKAHLRVRHDHEDSDIQLKLNAATRMAIVYLDRDVYESQAALDAAIAAGAARPYPLLVTDDDMDMVRAGILLTLGDLFANREEVVTGTITSQLPTGAKACLRPLRRLGA</sequence>
<dbReference type="NCBIfam" id="TIGR01560">
    <property type="entry name" value="put_DNA_pack"/>
    <property type="match status" value="1"/>
</dbReference>
<dbReference type="EMBL" id="UFXL01000001">
    <property type="protein sequence ID" value="SUY79014.1"/>
    <property type="molecule type" value="Genomic_DNA"/>
</dbReference>
<dbReference type="CDD" id="cd08054">
    <property type="entry name" value="gp6"/>
    <property type="match status" value="1"/>
</dbReference>
<dbReference type="InterPro" id="IPR021146">
    <property type="entry name" value="Phage_gp6-like_head-tail"/>
</dbReference>
<dbReference type="InterPro" id="IPR006450">
    <property type="entry name" value="Phage_HK97_gp6-like"/>
</dbReference>
<reference evidence="1 2" key="1">
    <citation type="submission" date="2018-06" db="EMBL/GenBank/DDBJ databases">
        <authorList>
            <consortium name="Pathogen Informatics"/>
            <person name="Doyle S."/>
        </authorList>
    </citation>
    <scope>NUCLEOTIDE SEQUENCE [LARGE SCALE GENOMIC DNA]</scope>
    <source>
        <strain evidence="1 2">NCTC10698</strain>
    </source>
</reference>
<dbReference type="RefSeq" id="WP_003078891.1">
    <property type="nucleotide sequence ID" value="NZ_BBJZ01000018.1"/>
</dbReference>
<proteinExistence type="predicted"/>